<evidence type="ECO:0008006" key="3">
    <source>
        <dbReference type="Google" id="ProtNLM"/>
    </source>
</evidence>
<gene>
    <name evidence="1" type="ORF">HNQ94_001326</name>
</gene>
<evidence type="ECO:0000313" key="1">
    <source>
        <dbReference type="EMBL" id="MBB6452880.1"/>
    </source>
</evidence>
<dbReference type="EMBL" id="JACHGH010000003">
    <property type="protein sequence ID" value="MBB6452880.1"/>
    <property type="molecule type" value="Genomic_DNA"/>
</dbReference>
<name>A0A841Q3B1_9BACI</name>
<protein>
    <recommendedName>
        <fullName evidence="3">DUF503 domain-containing protein</fullName>
    </recommendedName>
</protein>
<dbReference type="RefSeq" id="WP_174495420.1">
    <property type="nucleotide sequence ID" value="NZ_CADDWK010000003.1"/>
</dbReference>
<dbReference type="PANTHER" id="PTHR36441:SF1">
    <property type="entry name" value="DUF503 DOMAIN-CONTAINING PROTEIN"/>
    <property type="match status" value="1"/>
</dbReference>
<evidence type="ECO:0000313" key="2">
    <source>
        <dbReference type="Proteomes" id="UP000581688"/>
    </source>
</evidence>
<sequence>MIGYLEVDCLLYNTHSLKDKRSVLKKTINRIQQSFNVSISELDYQDLWQRTCFGIAHVSSSKVQAERVLQEVLKQLDTSSELEISSHHYEWL</sequence>
<dbReference type="InterPro" id="IPR036746">
    <property type="entry name" value="TT1725-like_sf"/>
</dbReference>
<dbReference type="SUPFAM" id="SSF103007">
    <property type="entry name" value="Hypothetical protein TT1725"/>
    <property type="match status" value="1"/>
</dbReference>
<proteinExistence type="predicted"/>
<accession>A0A841Q3B1</accession>
<reference evidence="1 2" key="1">
    <citation type="submission" date="2020-08" db="EMBL/GenBank/DDBJ databases">
        <title>Genomic Encyclopedia of Type Strains, Phase IV (KMG-IV): sequencing the most valuable type-strain genomes for metagenomic binning, comparative biology and taxonomic classification.</title>
        <authorList>
            <person name="Goeker M."/>
        </authorList>
    </citation>
    <scope>NUCLEOTIDE SEQUENCE [LARGE SCALE GENOMIC DNA]</scope>
    <source>
        <strain evidence="1 2">DSM 19612</strain>
    </source>
</reference>
<dbReference type="AlphaFoldDB" id="A0A841Q3B1"/>
<dbReference type="Proteomes" id="UP000581688">
    <property type="component" value="Unassembled WGS sequence"/>
</dbReference>
<keyword evidence="2" id="KW-1185">Reference proteome</keyword>
<dbReference type="Gene3D" id="3.30.70.1120">
    <property type="entry name" value="TT1725-like"/>
    <property type="match status" value="1"/>
</dbReference>
<organism evidence="1 2">
    <name type="scientific">Salirhabdus euzebyi</name>
    <dbReference type="NCBI Taxonomy" id="394506"/>
    <lineage>
        <taxon>Bacteria</taxon>
        <taxon>Bacillati</taxon>
        <taxon>Bacillota</taxon>
        <taxon>Bacilli</taxon>
        <taxon>Bacillales</taxon>
        <taxon>Bacillaceae</taxon>
        <taxon>Salirhabdus</taxon>
    </lineage>
</organism>
<dbReference type="Pfam" id="PF04456">
    <property type="entry name" value="DUF503"/>
    <property type="match status" value="1"/>
</dbReference>
<dbReference type="PANTHER" id="PTHR36441">
    <property type="entry name" value="HYPOTHETICAL CYTOSOLIC PROTEIN"/>
    <property type="match status" value="1"/>
</dbReference>
<dbReference type="InterPro" id="IPR007546">
    <property type="entry name" value="DUF503"/>
</dbReference>
<comment type="caution">
    <text evidence="1">The sequence shown here is derived from an EMBL/GenBank/DDBJ whole genome shotgun (WGS) entry which is preliminary data.</text>
</comment>